<dbReference type="PANTHER" id="PTHR11328">
    <property type="entry name" value="MAJOR FACILITATOR SUPERFAMILY DOMAIN-CONTAINING PROTEIN"/>
    <property type="match status" value="1"/>
</dbReference>
<evidence type="ECO:0000313" key="2">
    <source>
        <dbReference type="EMBL" id="GGA80495.1"/>
    </source>
</evidence>
<dbReference type="GO" id="GO:0008643">
    <property type="term" value="P:carbohydrate transport"/>
    <property type="evidence" value="ECO:0007669"/>
    <property type="project" value="InterPro"/>
</dbReference>
<keyword evidence="3" id="KW-1185">Reference proteome</keyword>
<dbReference type="InterPro" id="IPR039672">
    <property type="entry name" value="MFS_2"/>
</dbReference>
<comment type="caution">
    <text evidence="2">The sequence shown here is derived from an EMBL/GenBank/DDBJ whole genome shotgun (WGS) entry which is preliminary data.</text>
</comment>
<keyword evidence="1" id="KW-0472">Membrane</keyword>
<dbReference type="GO" id="GO:0005886">
    <property type="term" value="C:plasma membrane"/>
    <property type="evidence" value="ECO:0007669"/>
    <property type="project" value="TreeGrafter"/>
</dbReference>
<accession>A0A916WA57</accession>
<dbReference type="InterPro" id="IPR036259">
    <property type="entry name" value="MFS_trans_sf"/>
</dbReference>
<sequence>MLPDVVDINEYQTGARREGLYAGLMTFFMKITNSIAIFLIGLILEFSGYVANEIQNATTMTTIQWTMAVAPGIFVIIAIIATTLYPYSKEDHRNIRMELERTGT</sequence>
<feature type="transmembrane region" description="Helical" evidence="1">
    <location>
        <begin position="63"/>
        <end position="87"/>
    </location>
</feature>
<dbReference type="PANTHER" id="PTHR11328:SF24">
    <property type="entry name" value="MAJOR FACILITATOR SUPERFAMILY (MFS) PROFILE DOMAIN-CONTAINING PROTEIN"/>
    <property type="match status" value="1"/>
</dbReference>
<reference evidence="2" key="1">
    <citation type="journal article" date="2014" name="Int. J. Syst. Evol. Microbiol.">
        <title>Complete genome sequence of Corynebacterium casei LMG S-19264T (=DSM 44701T), isolated from a smear-ripened cheese.</title>
        <authorList>
            <consortium name="US DOE Joint Genome Institute (JGI-PGF)"/>
            <person name="Walter F."/>
            <person name="Albersmeier A."/>
            <person name="Kalinowski J."/>
            <person name="Ruckert C."/>
        </authorList>
    </citation>
    <scope>NUCLEOTIDE SEQUENCE</scope>
    <source>
        <strain evidence="2">CGMCC 1.12408</strain>
    </source>
</reference>
<evidence type="ECO:0000313" key="3">
    <source>
        <dbReference type="Proteomes" id="UP000613512"/>
    </source>
</evidence>
<gene>
    <name evidence="2" type="ORF">GCM10008025_24880</name>
</gene>
<name>A0A916WA57_9BACI</name>
<keyword evidence="1" id="KW-0812">Transmembrane</keyword>
<organism evidence="2 3">
    <name type="scientific">Ornithinibacillus halotolerans</name>
    <dbReference type="NCBI Taxonomy" id="1274357"/>
    <lineage>
        <taxon>Bacteria</taxon>
        <taxon>Bacillati</taxon>
        <taxon>Bacillota</taxon>
        <taxon>Bacilli</taxon>
        <taxon>Bacillales</taxon>
        <taxon>Bacillaceae</taxon>
        <taxon>Ornithinibacillus</taxon>
    </lineage>
</organism>
<dbReference type="GO" id="GO:0015293">
    <property type="term" value="F:symporter activity"/>
    <property type="evidence" value="ECO:0007669"/>
    <property type="project" value="InterPro"/>
</dbReference>
<reference evidence="2" key="2">
    <citation type="submission" date="2020-09" db="EMBL/GenBank/DDBJ databases">
        <authorList>
            <person name="Sun Q."/>
            <person name="Zhou Y."/>
        </authorList>
    </citation>
    <scope>NUCLEOTIDE SEQUENCE</scope>
    <source>
        <strain evidence="2">CGMCC 1.12408</strain>
    </source>
</reference>
<dbReference type="EMBL" id="BMEY01000012">
    <property type="protein sequence ID" value="GGA80495.1"/>
    <property type="molecule type" value="Genomic_DNA"/>
</dbReference>
<dbReference type="SUPFAM" id="SSF103473">
    <property type="entry name" value="MFS general substrate transporter"/>
    <property type="match status" value="1"/>
</dbReference>
<feature type="transmembrane region" description="Helical" evidence="1">
    <location>
        <begin position="20"/>
        <end position="43"/>
    </location>
</feature>
<keyword evidence="1" id="KW-1133">Transmembrane helix</keyword>
<dbReference type="Proteomes" id="UP000613512">
    <property type="component" value="Unassembled WGS sequence"/>
</dbReference>
<protein>
    <submittedName>
        <fullName evidence="2">Uncharacterized protein</fullName>
    </submittedName>
</protein>
<dbReference type="Pfam" id="PF13347">
    <property type="entry name" value="MFS_2"/>
    <property type="match status" value="1"/>
</dbReference>
<proteinExistence type="predicted"/>
<dbReference type="AlphaFoldDB" id="A0A916WA57"/>
<evidence type="ECO:0000256" key="1">
    <source>
        <dbReference type="SAM" id="Phobius"/>
    </source>
</evidence>